<dbReference type="AlphaFoldDB" id="A0A0R2FGG9"/>
<sequence>MRTAVTLLETTIVLLIVCLMIGIPTIQWQHFTQVQAEKQFYQQFRHQWAAIREEAFMRNAIINLYYVPSKHAFVYRQRQMDGTAKPIATLSLPKTLTYVGGEKGKKKISLKRNMQPLTLQFNSSLTPKPPTHEFAVQMKWGLLSERDAP</sequence>
<gene>
    <name evidence="2" type="ORF">IV38_GL001927</name>
    <name evidence="3" type="ORF">IV40_GL001910</name>
</gene>
<evidence type="ECO:0008006" key="6">
    <source>
        <dbReference type="Google" id="ProtNLM"/>
    </source>
</evidence>
<protein>
    <recommendedName>
        <fullName evidence="6">Competence protein ComGD</fullName>
    </recommendedName>
</protein>
<dbReference type="Proteomes" id="UP000051645">
    <property type="component" value="Unassembled WGS sequence"/>
</dbReference>
<name>A0A0R2FGG9_9LACO</name>
<evidence type="ECO:0000256" key="1">
    <source>
        <dbReference type="SAM" id="Phobius"/>
    </source>
</evidence>
<evidence type="ECO:0000313" key="4">
    <source>
        <dbReference type="Proteomes" id="UP000051645"/>
    </source>
</evidence>
<reference evidence="4 5" key="1">
    <citation type="journal article" date="2015" name="Genome Announc.">
        <title>Expanding the biotechnology potential of lactobacilli through comparative genomics of 213 strains and associated genera.</title>
        <authorList>
            <person name="Sun Z."/>
            <person name="Harris H.M."/>
            <person name="McCann A."/>
            <person name="Guo C."/>
            <person name="Argimon S."/>
            <person name="Zhang W."/>
            <person name="Yang X."/>
            <person name="Jeffery I.B."/>
            <person name="Cooney J.C."/>
            <person name="Kagawa T.F."/>
            <person name="Liu W."/>
            <person name="Song Y."/>
            <person name="Salvetti E."/>
            <person name="Wrobel A."/>
            <person name="Rasinkangas P."/>
            <person name="Parkhill J."/>
            <person name="Rea M.C."/>
            <person name="O'Sullivan O."/>
            <person name="Ritari J."/>
            <person name="Douillard F.P."/>
            <person name="Paul Ross R."/>
            <person name="Yang R."/>
            <person name="Briner A.E."/>
            <person name="Felis G.E."/>
            <person name="de Vos W.M."/>
            <person name="Barrangou R."/>
            <person name="Klaenhammer T.R."/>
            <person name="Caufield P.W."/>
            <person name="Cui Y."/>
            <person name="Zhang H."/>
            <person name="O'Toole P.W."/>
        </authorList>
    </citation>
    <scope>NUCLEOTIDE SEQUENCE [LARGE SCALE GENOMIC DNA]</scope>
    <source>
        <strain evidence="2 5">ATCC BAA-66</strain>
        <strain evidence="3 4">DSM 13344</strain>
    </source>
</reference>
<dbReference type="Proteomes" id="UP000051751">
    <property type="component" value="Unassembled WGS sequence"/>
</dbReference>
<keyword evidence="1" id="KW-0472">Membrane</keyword>
<feature type="transmembrane region" description="Helical" evidence="1">
    <location>
        <begin position="7"/>
        <end position="28"/>
    </location>
</feature>
<evidence type="ECO:0000313" key="3">
    <source>
        <dbReference type="EMBL" id="KRN30321.1"/>
    </source>
</evidence>
<accession>A0A0R2FGG9</accession>
<keyword evidence="4" id="KW-1185">Reference proteome</keyword>
<evidence type="ECO:0000313" key="2">
    <source>
        <dbReference type="EMBL" id="KRN27714.1"/>
    </source>
</evidence>
<dbReference type="STRING" id="81857.IV38_GL001927"/>
<dbReference type="EMBL" id="JQAT01000006">
    <property type="protein sequence ID" value="KRN27714.1"/>
    <property type="molecule type" value="Genomic_DNA"/>
</dbReference>
<keyword evidence="1" id="KW-1133">Transmembrane helix</keyword>
<organism evidence="2 5">
    <name type="scientific">Lactobacillus selangorensis</name>
    <dbReference type="NCBI Taxonomy" id="81857"/>
    <lineage>
        <taxon>Bacteria</taxon>
        <taxon>Bacillati</taxon>
        <taxon>Bacillota</taxon>
        <taxon>Bacilli</taxon>
        <taxon>Lactobacillales</taxon>
        <taxon>Lactobacillaceae</taxon>
        <taxon>Lactobacillus</taxon>
    </lineage>
</organism>
<keyword evidence="1" id="KW-0812">Transmembrane</keyword>
<dbReference type="EMBL" id="JQAZ01000007">
    <property type="protein sequence ID" value="KRN30321.1"/>
    <property type="molecule type" value="Genomic_DNA"/>
</dbReference>
<proteinExistence type="predicted"/>
<dbReference type="PATRIC" id="fig|81857.3.peg.1952"/>
<comment type="caution">
    <text evidence="2">The sequence shown here is derived from an EMBL/GenBank/DDBJ whole genome shotgun (WGS) entry which is preliminary data.</text>
</comment>
<evidence type="ECO:0000313" key="5">
    <source>
        <dbReference type="Proteomes" id="UP000051751"/>
    </source>
</evidence>